<evidence type="ECO:0000256" key="6">
    <source>
        <dbReference type="SAM" id="MobiDB-lite"/>
    </source>
</evidence>
<dbReference type="Gene3D" id="3.40.30.10">
    <property type="entry name" value="Glutaredoxin"/>
    <property type="match status" value="1"/>
</dbReference>
<accession>A0A841D9E5</accession>
<dbReference type="InterPro" id="IPR012336">
    <property type="entry name" value="Thioredoxin-like_fold"/>
</dbReference>
<dbReference type="PANTHER" id="PTHR13887">
    <property type="entry name" value="GLUTATHIONE S-TRANSFERASE KAPPA"/>
    <property type="match status" value="1"/>
</dbReference>
<dbReference type="CDD" id="cd02972">
    <property type="entry name" value="DsbA_family"/>
    <property type="match status" value="1"/>
</dbReference>
<evidence type="ECO:0000256" key="3">
    <source>
        <dbReference type="ARBA" id="ARBA00023002"/>
    </source>
</evidence>
<organism evidence="9 10">
    <name type="scientific">Planomonospora venezuelensis</name>
    <dbReference type="NCBI Taxonomy" id="1999"/>
    <lineage>
        <taxon>Bacteria</taxon>
        <taxon>Bacillati</taxon>
        <taxon>Actinomycetota</taxon>
        <taxon>Actinomycetes</taxon>
        <taxon>Streptosporangiales</taxon>
        <taxon>Streptosporangiaceae</taxon>
        <taxon>Planomonospora</taxon>
    </lineage>
</organism>
<reference evidence="9 10" key="1">
    <citation type="submission" date="2020-08" db="EMBL/GenBank/DDBJ databases">
        <title>Genomic Encyclopedia of Type Strains, Phase III (KMG-III): the genomes of soil and plant-associated and newly described type strains.</title>
        <authorList>
            <person name="Whitman W."/>
        </authorList>
    </citation>
    <scope>NUCLEOTIDE SEQUENCE [LARGE SCALE GENOMIC DNA]</scope>
    <source>
        <strain evidence="9 10">CECT 3303</strain>
    </source>
</reference>
<feature type="domain" description="Thioredoxin-like fold" evidence="8">
    <location>
        <begin position="85"/>
        <end position="249"/>
    </location>
</feature>
<feature type="region of interest" description="Disordered" evidence="6">
    <location>
        <begin position="1"/>
        <end position="27"/>
    </location>
</feature>
<dbReference type="InterPro" id="IPR036249">
    <property type="entry name" value="Thioredoxin-like_sf"/>
</dbReference>
<keyword evidence="5" id="KW-0676">Redox-active center</keyword>
<feature type="compositionally biased region" description="Basic and acidic residues" evidence="6">
    <location>
        <begin position="1"/>
        <end position="24"/>
    </location>
</feature>
<evidence type="ECO:0000259" key="8">
    <source>
        <dbReference type="Pfam" id="PF13462"/>
    </source>
</evidence>
<keyword evidence="9" id="KW-0413">Isomerase</keyword>
<evidence type="ECO:0000256" key="2">
    <source>
        <dbReference type="ARBA" id="ARBA00022729"/>
    </source>
</evidence>
<dbReference type="EMBL" id="JACHJJ010000013">
    <property type="protein sequence ID" value="MBB5964755.1"/>
    <property type="molecule type" value="Genomic_DNA"/>
</dbReference>
<keyword evidence="7" id="KW-1133">Transmembrane helix</keyword>
<evidence type="ECO:0000313" key="10">
    <source>
        <dbReference type="Proteomes" id="UP000562352"/>
    </source>
</evidence>
<dbReference type="Pfam" id="PF13462">
    <property type="entry name" value="Thioredoxin_4"/>
    <property type="match status" value="1"/>
</dbReference>
<feature type="transmembrane region" description="Helical" evidence="7">
    <location>
        <begin position="30"/>
        <end position="51"/>
    </location>
</feature>
<sequence length="254" mass="26941">MGKAARDQSARDRIKAQREAERKKERTKRLATMTAVAVVAVAAIGAGWWFAAQSSKPEETTAALAPITRAADGTVVMARPGVEKPVVDVYEDFQCPACKALEETSAATLKNLAAEGKAKVVFHTVTIFPEEMNKGITRGNSVRGAAAARCVPAGPAWMAYHDRLFEEQPPETAEGFALDDLVAWGEDAGVTDAGFAACVRNQQHAAAHLAASDKTLEAAKIQGTPTVKIDGVEVDNNVAFTPAELRQAILDAAK</sequence>
<dbReference type="SUPFAM" id="SSF52833">
    <property type="entry name" value="Thioredoxin-like"/>
    <property type="match status" value="1"/>
</dbReference>
<evidence type="ECO:0000256" key="4">
    <source>
        <dbReference type="ARBA" id="ARBA00023157"/>
    </source>
</evidence>
<evidence type="ECO:0000313" key="9">
    <source>
        <dbReference type="EMBL" id="MBB5964755.1"/>
    </source>
</evidence>
<gene>
    <name evidence="9" type="ORF">FHS22_004039</name>
</gene>
<keyword evidence="2" id="KW-0732">Signal</keyword>
<dbReference type="RefSeq" id="WP_184943732.1">
    <property type="nucleotide sequence ID" value="NZ_BAAAWZ010000001.1"/>
</dbReference>
<comment type="caution">
    <text evidence="9">The sequence shown here is derived from an EMBL/GenBank/DDBJ whole genome shotgun (WGS) entry which is preliminary data.</text>
</comment>
<name>A0A841D9E5_PLAVE</name>
<evidence type="ECO:0000256" key="7">
    <source>
        <dbReference type="SAM" id="Phobius"/>
    </source>
</evidence>
<evidence type="ECO:0000256" key="1">
    <source>
        <dbReference type="ARBA" id="ARBA00005791"/>
    </source>
</evidence>
<keyword evidence="4" id="KW-1015">Disulfide bond</keyword>
<keyword evidence="3" id="KW-0560">Oxidoreductase</keyword>
<dbReference type="GO" id="GO:0016853">
    <property type="term" value="F:isomerase activity"/>
    <property type="evidence" value="ECO:0007669"/>
    <property type="project" value="UniProtKB-KW"/>
</dbReference>
<dbReference type="Proteomes" id="UP000562352">
    <property type="component" value="Unassembled WGS sequence"/>
</dbReference>
<keyword evidence="7" id="KW-0812">Transmembrane</keyword>
<keyword evidence="10" id="KW-1185">Reference proteome</keyword>
<dbReference type="PANTHER" id="PTHR13887:SF14">
    <property type="entry name" value="DISULFIDE BOND FORMATION PROTEIN D"/>
    <property type="match status" value="1"/>
</dbReference>
<keyword evidence="7" id="KW-0472">Membrane</keyword>
<protein>
    <submittedName>
        <fullName evidence="9">Protein-disulfide isomerase</fullName>
    </submittedName>
</protein>
<proteinExistence type="inferred from homology"/>
<evidence type="ECO:0000256" key="5">
    <source>
        <dbReference type="ARBA" id="ARBA00023284"/>
    </source>
</evidence>
<dbReference type="AlphaFoldDB" id="A0A841D9E5"/>
<comment type="similarity">
    <text evidence="1">Belongs to the thioredoxin family. DsbA subfamily.</text>
</comment>
<dbReference type="GO" id="GO:0016491">
    <property type="term" value="F:oxidoreductase activity"/>
    <property type="evidence" value="ECO:0007669"/>
    <property type="project" value="UniProtKB-KW"/>
</dbReference>